<proteinExistence type="predicted"/>
<dbReference type="RefSeq" id="XP_073907110.1">
    <property type="nucleotide sequence ID" value="XM_074051009.1"/>
</dbReference>
<evidence type="ECO:0000313" key="1">
    <source>
        <dbReference type="Proteomes" id="UP001732720"/>
    </source>
</evidence>
<accession>A0AC58KQC1</accession>
<reference evidence="2" key="1">
    <citation type="submission" date="2025-08" db="UniProtKB">
        <authorList>
            <consortium name="RefSeq"/>
        </authorList>
    </citation>
    <scope>IDENTIFICATION</scope>
</reference>
<organism evidence="1 2">
    <name type="scientific">Castor canadensis</name>
    <name type="common">American beaver</name>
    <dbReference type="NCBI Taxonomy" id="51338"/>
    <lineage>
        <taxon>Eukaryota</taxon>
        <taxon>Metazoa</taxon>
        <taxon>Chordata</taxon>
        <taxon>Craniata</taxon>
        <taxon>Vertebrata</taxon>
        <taxon>Euteleostomi</taxon>
        <taxon>Mammalia</taxon>
        <taxon>Eutheria</taxon>
        <taxon>Euarchontoglires</taxon>
        <taxon>Glires</taxon>
        <taxon>Rodentia</taxon>
        <taxon>Castorimorpha</taxon>
        <taxon>Castoridae</taxon>
        <taxon>Castor</taxon>
    </lineage>
</organism>
<evidence type="ECO:0000313" key="2">
    <source>
        <dbReference type="RefSeq" id="XP_073907110.1"/>
    </source>
</evidence>
<keyword evidence="1" id="KW-1185">Reference proteome</keyword>
<gene>
    <name evidence="2" type="primary">LOC109678019</name>
</gene>
<dbReference type="Proteomes" id="UP001732720">
    <property type="component" value="Chromosome 12"/>
</dbReference>
<sequence length="129" mass="14321">MLTAIAILSKFWMLLSCFMVLSQVQGKDSPKDIASPQVSCPNGSQPFGTLCYALSGTPKSWMDADGKEPNGAGWAWSNTDVLNYLNWERNLSTVAVHGYCGSLSRYSGFLKWRDQPCVVQLPYVCKFKI</sequence>
<name>A0AC58KQC1_CASCN</name>
<protein>
    <submittedName>
        <fullName evidence="2">Regenerating islet-derived protein 3-beta-like isoform X2</fullName>
    </submittedName>
</protein>